<keyword evidence="3" id="KW-0804">Transcription</keyword>
<dbReference type="GO" id="GO:0000978">
    <property type="term" value="F:RNA polymerase II cis-regulatory region sequence-specific DNA binding"/>
    <property type="evidence" value="ECO:0007669"/>
    <property type="project" value="InterPro"/>
</dbReference>
<dbReference type="HOGENOM" id="CLU_052558_0_0_1"/>
<keyword evidence="2 5" id="KW-0238">DNA-binding</keyword>
<keyword evidence="9" id="KW-1185">Reference proteome</keyword>
<dbReference type="InterPro" id="IPR008967">
    <property type="entry name" value="p53-like_TF_DNA-bd_sf"/>
</dbReference>
<dbReference type="AlphaFoldDB" id="G0P3X5"/>
<feature type="region of interest" description="Disordered" evidence="6">
    <location>
        <begin position="181"/>
        <end position="217"/>
    </location>
</feature>
<evidence type="ECO:0000313" key="9">
    <source>
        <dbReference type="Proteomes" id="UP000008068"/>
    </source>
</evidence>
<name>G0P3X5_CAEBE</name>
<dbReference type="Proteomes" id="UP000008068">
    <property type="component" value="Unassembled WGS sequence"/>
</dbReference>
<dbReference type="PRINTS" id="PR00937">
    <property type="entry name" value="TBOX"/>
</dbReference>
<dbReference type="InterPro" id="IPR001699">
    <property type="entry name" value="TF_T-box"/>
</dbReference>
<comment type="caution">
    <text evidence="5">Lacks conserved residue(s) required for the propagation of feature annotation.</text>
</comment>
<protein>
    <recommendedName>
        <fullName evidence="7">T-box domain-containing protein</fullName>
    </recommendedName>
</protein>
<sequence>MQILLKLLDNSLWREFDAHQNEMIITKIGRNLFPILEFSFKGLSEHSKYRIGITMEAMSFNKLKYTGGRWESLDVVEELLKANEVFLEKSGRELLQRGLKLEKLKLTNSKDAVHKSDQMIRVQSMRQYIPTINLYEIYPHGGSHHVGKFQFPETKFIAVTAYQSDSVKHLKVQKNKFAQGFRDGAKTSSSSPSTIPTGTKRPTSTTSSNSSPDSTLSIDVPDFLLAKKERKDAPTFTTQQENVAPPSNFYPFPMPPFQGFQQNFQHSFQGFDANFNPANFWGPQNQHYDYHSNPYAWNQWS</sequence>
<dbReference type="PANTHER" id="PTHR11267">
    <property type="entry name" value="T-BOX PROTEIN-RELATED"/>
    <property type="match status" value="1"/>
</dbReference>
<dbReference type="GO" id="GO:0001708">
    <property type="term" value="P:cell fate specification"/>
    <property type="evidence" value="ECO:0007669"/>
    <property type="project" value="TreeGrafter"/>
</dbReference>
<dbReference type="GO" id="GO:0000981">
    <property type="term" value="F:DNA-binding transcription factor activity, RNA polymerase II-specific"/>
    <property type="evidence" value="ECO:0007669"/>
    <property type="project" value="TreeGrafter"/>
</dbReference>
<dbReference type="SUPFAM" id="SSF49417">
    <property type="entry name" value="p53-like transcription factors"/>
    <property type="match status" value="1"/>
</dbReference>
<gene>
    <name evidence="8" type="ORF">CAEBREN_07935</name>
</gene>
<dbReference type="SMART" id="SM00425">
    <property type="entry name" value="TBOX"/>
    <property type="match status" value="1"/>
</dbReference>
<dbReference type="FunCoup" id="G0P3X5">
    <property type="interactions" value="2"/>
</dbReference>
<dbReference type="STRING" id="135651.G0P3X5"/>
<dbReference type="GO" id="GO:0000785">
    <property type="term" value="C:chromatin"/>
    <property type="evidence" value="ECO:0007669"/>
    <property type="project" value="TreeGrafter"/>
</dbReference>
<dbReference type="InParanoid" id="G0P3X5"/>
<dbReference type="PROSITE" id="PS50252">
    <property type="entry name" value="TBOX_3"/>
    <property type="match status" value="1"/>
</dbReference>
<keyword evidence="1" id="KW-0805">Transcription regulation</keyword>
<dbReference type="Gene3D" id="2.60.40.820">
    <property type="entry name" value="Transcription factor, T-box"/>
    <property type="match status" value="1"/>
</dbReference>
<dbReference type="EMBL" id="GL380054">
    <property type="protein sequence ID" value="EGT44385.1"/>
    <property type="molecule type" value="Genomic_DNA"/>
</dbReference>
<evidence type="ECO:0000256" key="2">
    <source>
        <dbReference type="ARBA" id="ARBA00023125"/>
    </source>
</evidence>
<dbReference type="OrthoDB" id="5857907at2759"/>
<dbReference type="GO" id="GO:0005634">
    <property type="term" value="C:nucleus"/>
    <property type="evidence" value="ECO:0007669"/>
    <property type="project" value="UniProtKB-SubCell"/>
</dbReference>
<accession>G0P3X5</accession>
<keyword evidence="4 5" id="KW-0539">Nucleus</keyword>
<evidence type="ECO:0000256" key="4">
    <source>
        <dbReference type="ARBA" id="ARBA00023242"/>
    </source>
</evidence>
<evidence type="ECO:0000256" key="5">
    <source>
        <dbReference type="PROSITE-ProRule" id="PRU00201"/>
    </source>
</evidence>
<dbReference type="PANTHER" id="PTHR11267:SF202">
    <property type="entry name" value="T-BOX DOMAIN-CONTAINING PROTEIN"/>
    <property type="match status" value="1"/>
</dbReference>
<dbReference type="InterPro" id="IPR046360">
    <property type="entry name" value="T-box_DNA-bd"/>
</dbReference>
<evidence type="ECO:0000256" key="6">
    <source>
        <dbReference type="SAM" id="MobiDB-lite"/>
    </source>
</evidence>
<dbReference type="GO" id="GO:0045893">
    <property type="term" value="P:positive regulation of DNA-templated transcription"/>
    <property type="evidence" value="ECO:0007669"/>
    <property type="project" value="InterPro"/>
</dbReference>
<comment type="subcellular location">
    <subcellularLocation>
        <location evidence="5">Nucleus</location>
    </subcellularLocation>
</comment>
<proteinExistence type="predicted"/>
<evidence type="ECO:0000259" key="7">
    <source>
        <dbReference type="PROSITE" id="PS50252"/>
    </source>
</evidence>
<dbReference type="InterPro" id="IPR036960">
    <property type="entry name" value="T-box_sf"/>
</dbReference>
<evidence type="ECO:0000256" key="3">
    <source>
        <dbReference type="ARBA" id="ARBA00023163"/>
    </source>
</evidence>
<dbReference type="Pfam" id="PF00907">
    <property type="entry name" value="T-box"/>
    <property type="match status" value="1"/>
</dbReference>
<evidence type="ECO:0000256" key="1">
    <source>
        <dbReference type="ARBA" id="ARBA00023015"/>
    </source>
</evidence>
<feature type="domain" description="T-box" evidence="7">
    <location>
        <begin position="7"/>
        <end position="183"/>
    </location>
</feature>
<dbReference type="OMA" id="YSANETN"/>
<evidence type="ECO:0000313" key="8">
    <source>
        <dbReference type="EMBL" id="EGT44385.1"/>
    </source>
</evidence>
<feature type="compositionally biased region" description="Low complexity" evidence="6">
    <location>
        <begin position="187"/>
        <end position="217"/>
    </location>
</feature>
<dbReference type="CDD" id="cd00182">
    <property type="entry name" value="T-box"/>
    <property type="match status" value="1"/>
</dbReference>
<reference evidence="9" key="1">
    <citation type="submission" date="2011-07" db="EMBL/GenBank/DDBJ databases">
        <authorList>
            <consortium name="Caenorhabditis brenneri Sequencing and Analysis Consortium"/>
            <person name="Wilson R.K."/>
        </authorList>
    </citation>
    <scope>NUCLEOTIDE SEQUENCE [LARGE SCALE GENOMIC DNA]</scope>
    <source>
        <strain evidence="9">PB2801</strain>
    </source>
</reference>
<dbReference type="eggNOG" id="KOG3585">
    <property type="taxonomic scope" value="Eukaryota"/>
</dbReference>
<organism evidence="9">
    <name type="scientific">Caenorhabditis brenneri</name>
    <name type="common">Nematode worm</name>
    <dbReference type="NCBI Taxonomy" id="135651"/>
    <lineage>
        <taxon>Eukaryota</taxon>
        <taxon>Metazoa</taxon>
        <taxon>Ecdysozoa</taxon>
        <taxon>Nematoda</taxon>
        <taxon>Chromadorea</taxon>
        <taxon>Rhabditida</taxon>
        <taxon>Rhabditina</taxon>
        <taxon>Rhabditomorpha</taxon>
        <taxon>Rhabditoidea</taxon>
        <taxon>Rhabditidae</taxon>
        <taxon>Peloderinae</taxon>
        <taxon>Caenorhabditis</taxon>
    </lineage>
</organism>